<name>A0AC60PZL2_IXOPE</name>
<comment type="caution">
    <text evidence="1">The sequence shown here is derived from an EMBL/GenBank/DDBJ whole genome shotgun (WGS) entry which is preliminary data.</text>
</comment>
<evidence type="ECO:0000313" key="1">
    <source>
        <dbReference type="EMBL" id="KAG0426548.1"/>
    </source>
</evidence>
<proteinExistence type="predicted"/>
<dbReference type="EMBL" id="JABSTQ010009708">
    <property type="protein sequence ID" value="KAG0426548.1"/>
    <property type="molecule type" value="Genomic_DNA"/>
</dbReference>
<evidence type="ECO:0000313" key="2">
    <source>
        <dbReference type="Proteomes" id="UP000805193"/>
    </source>
</evidence>
<protein>
    <submittedName>
        <fullName evidence="1">Uncharacterized protein</fullName>
    </submittedName>
</protein>
<sequence>MLKHVVQPASCSCQGLWHVARTIAACVALASAIAVCFFAMNGLQGFETTTGVSTTATTEDDQPLLQYPSMARQAPLQARQDLELLRGVEAENVTSTVEVATAAVPLQREMSQTLALSPLAGFFVAWLVAPSSYCGSHDTPLSLKAPSTYWLRRLGASPESARAGFAGFAASGFVLPAAAPQRRHGPKVSASTEVQSLRETLRKATGLLLRRTPLHVISGSAASAVPQGPEQIPIHQPLQTHVNRRWWFFLNGTCSQWDFPDGDCVSARLSAFETAQDCRQGCLEHSHSLCGVVPVAERCSEDQLRFPAYSWRYQDGHIGCRLVDPVEPRCLQGPNNFRTQSDCRAACLAS</sequence>
<organism evidence="1 2">
    <name type="scientific">Ixodes persulcatus</name>
    <name type="common">Taiga tick</name>
    <dbReference type="NCBI Taxonomy" id="34615"/>
    <lineage>
        <taxon>Eukaryota</taxon>
        <taxon>Metazoa</taxon>
        <taxon>Ecdysozoa</taxon>
        <taxon>Arthropoda</taxon>
        <taxon>Chelicerata</taxon>
        <taxon>Arachnida</taxon>
        <taxon>Acari</taxon>
        <taxon>Parasitiformes</taxon>
        <taxon>Ixodida</taxon>
        <taxon>Ixodoidea</taxon>
        <taxon>Ixodidae</taxon>
        <taxon>Ixodinae</taxon>
        <taxon>Ixodes</taxon>
    </lineage>
</organism>
<accession>A0AC60PZL2</accession>
<dbReference type="Proteomes" id="UP000805193">
    <property type="component" value="Unassembled WGS sequence"/>
</dbReference>
<reference evidence="1 2" key="1">
    <citation type="journal article" date="2020" name="Cell">
        <title>Large-Scale Comparative Analyses of Tick Genomes Elucidate Their Genetic Diversity and Vector Capacities.</title>
        <authorList>
            <consortium name="Tick Genome and Microbiome Consortium (TIGMIC)"/>
            <person name="Jia N."/>
            <person name="Wang J."/>
            <person name="Shi W."/>
            <person name="Du L."/>
            <person name="Sun Y."/>
            <person name="Zhan W."/>
            <person name="Jiang J.F."/>
            <person name="Wang Q."/>
            <person name="Zhang B."/>
            <person name="Ji P."/>
            <person name="Bell-Sakyi L."/>
            <person name="Cui X.M."/>
            <person name="Yuan T.T."/>
            <person name="Jiang B.G."/>
            <person name="Yang W.F."/>
            <person name="Lam T.T."/>
            <person name="Chang Q.C."/>
            <person name="Ding S.J."/>
            <person name="Wang X.J."/>
            <person name="Zhu J.G."/>
            <person name="Ruan X.D."/>
            <person name="Zhao L."/>
            <person name="Wei J.T."/>
            <person name="Ye R.Z."/>
            <person name="Que T.C."/>
            <person name="Du C.H."/>
            <person name="Zhou Y.H."/>
            <person name="Cheng J.X."/>
            <person name="Dai P.F."/>
            <person name="Guo W.B."/>
            <person name="Han X.H."/>
            <person name="Huang E.J."/>
            <person name="Li L.F."/>
            <person name="Wei W."/>
            <person name="Gao Y.C."/>
            <person name="Liu J.Z."/>
            <person name="Shao H.Z."/>
            <person name="Wang X."/>
            <person name="Wang C.C."/>
            <person name="Yang T.C."/>
            <person name="Huo Q.B."/>
            <person name="Li W."/>
            <person name="Chen H.Y."/>
            <person name="Chen S.E."/>
            <person name="Zhou L.G."/>
            <person name="Ni X.B."/>
            <person name="Tian J.H."/>
            <person name="Sheng Y."/>
            <person name="Liu T."/>
            <person name="Pan Y.S."/>
            <person name="Xia L.Y."/>
            <person name="Li J."/>
            <person name="Zhao F."/>
            <person name="Cao W.C."/>
        </authorList>
    </citation>
    <scope>NUCLEOTIDE SEQUENCE [LARGE SCALE GENOMIC DNA]</scope>
    <source>
        <strain evidence="1">Iper-2018</strain>
    </source>
</reference>
<keyword evidence="2" id="KW-1185">Reference proteome</keyword>
<gene>
    <name evidence="1" type="ORF">HPB47_026348</name>
</gene>